<evidence type="ECO:0008006" key="3">
    <source>
        <dbReference type="Google" id="ProtNLM"/>
    </source>
</evidence>
<dbReference type="PANTHER" id="PTHR34290">
    <property type="entry name" value="SI:CH73-390P7.2"/>
    <property type="match status" value="1"/>
</dbReference>
<dbReference type="InterPro" id="IPR044691">
    <property type="entry name" value="DCC1_Trx"/>
</dbReference>
<reference evidence="1 2" key="1">
    <citation type="journal article" date="2019" name="Int. J. Syst. Evol. Microbiol.">
        <title>The Global Catalogue of Microorganisms (GCM) 10K type strain sequencing project: providing services to taxonomists for standard genome sequencing and annotation.</title>
        <authorList>
            <consortium name="The Broad Institute Genomics Platform"/>
            <consortium name="The Broad Institute Genome Sequencing Center for Infectious Disease"/>
            <person name="Wu L."/>
            <person name="Ma J."/>
        </authorList>
    </citation>
    <scope>NUCLEOTIDE SEQUENCE [LARGE SCALE GENOMIC DNA]</scope>
    <source>
        <strain evidence="1 2">JCM 15503</strain>
    </source>
</reference>
<accession>A0ABN1KCN6</accession>
<dbReference type="InterPro" id="IPR007263">
    <property type="entry name" value="DCC1-like"/>
</dbReference>
<evidence type="ECO:0000313" key="1">
    <source>
        <dbReference type="EMBL" id="GAA0762008.1"/>
    </source>
</evidence>
<sequence length="163" mass="18185">MRVHPLHHDAGAYPLTLYYESACPLCNGEMRNLMLRNRDGLLRFVDVSAPGFVPPAGGPTLADMLTLMRGQRADGTWLTGVAVFRLAYVAAGLPRVSQLLNQPLLGRLAERAYPWIARHRRALPHWISHALFETTLCRAAERAANDTSRCHAGHCDIHTHTER</sequence>
<comment type="caution">
    <text evidence="1">The sequence shown here is derived from an EMBL/GenBank/DDBJ whole genome shotgun (WGS) entry which is preliminary data.</text>
</comment>
<dbReference type="RefSeq" id="WP_141288906.1">
    <property type="nucleotide sequence ID" value="NZ_BAAAEW010000033.1"/>
</dbReference>
<keyword evidence="2" id="KW-1185">Reference proteome</keyword>
<dbReference type="PANTHER" id="PTHR34290:SF2">
    <property type="entry name" value="OS04G0668800 PROTEIN"/>
    <property type="match status" value="1"/>
</dbReference>
<organism evidence="1 2">
    <name type="scientific">Ideonella azotifigens</name>
    <dbReference type="NCBI Taxonomy" id="513160"/>
    <lineage>
        <taxon>Bacteria</taxon>
        <taxon>Pseudomonadati</taxon>
        <taxon>Pseudomonadota</taxon>
        <taxon>Betaproteobacteria</taxon>
        <taxon>Burkholderiales</taxon>
        <taxon>Sphaerotilaceae</taxon>
        <taxon>Ideonella</taxon>
    </lineage>
</organism>
<name>A0ABN1KCN6_9BURK</name>
<dbReference type="Proteomes" id="UP001500279">
    <property type="component" value="Unassembled WGS sequence"/>
</dbReference>
<dbReference type="EMBL" id="BAAAEW010000033">
    <property type="protein sequence ID" value="GAA0762008.1"/>
    <property type="molecule type" value="Genomic_DNA"/>
</dbReference>
<proteinExistence type="predicted"/>
<gene>
    <name evidence="1" type="ORF">GCM10009107_46000</name>
</gene>
<dbReference type="Pfam" id="PF04134">
    <property type="entry name" value="DCC1-like"/>
    <property type="match status" value="1"/>
</dbReference>
<protein>
    <recommendedName>
        <fullName evidence="3">DUF393 domain-containing protein</fullName>
    </recommendedName>
</protein>
<evidence type="ECO:0000313" key="2">
    <source>
        <dbReference type="Proteomes" id="UP001500279"/>
    </source>
</evidence>